<organism evidence="4 5">
    <name type="scientific">Pocillopora damicornis</name>
    <name type="common">Cauliflower coral</name>
    <name type="synonym">Millepora damicornis</name>
    <dbReference type="NCBI Taxonomy" id="46731"/>
    <lineage>
        <taxon>Eukaryota</taxon>
        <taxon>Metazoa</taxon>
        <taxon>Cnidaria</taxon>
        <taxon>Anthozoa</taxon>
        <taxon>Hexacorallia</taxon>
        <taxon>Scleractinia</taxon>
        <taxon>Astrocoeniina</taxon>
        <taxon>Pocilloporidae</taxon>
        <taxon>Pocillopora</taxon>
    </lineage>
</organism>
<evidence type="ECO:0000313" key="4">
    <source>
        <dbReference type="EMBL" id="RMX49205.1"/>
    </source>
</evidence>
<feature type="disulfide bond" evidence="1">
    <location>
        <begin position="220"/>
        <end position="229"/>
    </location>
</feature>
<sequence>MSITRLSQLCEQFVKCECKSSKLFTKNIAYAWWVSSDSIKITYRDGAAAKSSKCAIGIKGTGANVARKCNCDANDRKWREDNSLLTNKTHLPVKHLRFGDTDLDHEEGDNCRDILFMEPIPNKVITGHVIKILELPYEGECHVMCYMEPDCVSINVRPSYGGKYKCELNNATADVDQLTVVQEVADSYYRAIENPCDSNPCYNGGTCQAGFTNKGFRCICPSAFQGIECEAVKSCSELRIIHPEAKSGNYVIDPDGDGGLMPYNVTCNMTDKNGVGVTVISHDSESRTLVDGCDPEGCYSREIVYTGASFPQLASLTNVSLHCEQQFKFECFHVRMYKNRDFAWWVSRDSMNMTYWNGSVFNPRKCACGMDNSCQQRANNNNKINYCNCDMNDNTWREDTGLLTNKLHLPVKQLKFGDSGTAKNNVNEHGYHTLGKFKCYGKH</sequence>
<keyword evidence="1" id="KW-0245">EGF-like domain</keyword>
<feature type="disulfide bond" evidence="1">
    <location>
        <begin position="201"/>
        <end position="218"/>
    </location>
</feature>
<accession>A0A3M6U6B3</accession>
<dbReference type="InterPro" id="IPR000742">
    <property type="entry name" value="EGF"/>
</dbReference>
<dbReference type="Gene3D" id="2.60.120.1000">
    <property type="match status" value="2"/>
</dbReference>
<dbReference type="OrthoDB" id="26719at2759"/>
<dbReference type="CDD" id="cd00054">
    <property type="entry name" value="EGF_CA"/>
    <property type="match status" value="1"/>
</dbReference>
<comment type="caution">
    <text evidence="4">The sequence shown here is derived from an EMBL/GenBank/DDBJ whole genome shotgun (WGS) entry which is preliminary data.</text>
</comment>
<dbReference type="NCBIfam" id="NF040941">
    <property type="entry name" value="GGGWT_bact"/>
    <property type="match status" value="1"/>
</dbReference>
<name>A0A3M6U6B3_POCDA</name>
<evidence type="ECO:0000259" key="3">
    <source>
        <dbReference type="PROSITE" id="PS50948"/>
    </source>
</evidence>
<dbReference type="Gene3D" id="2.10.25.10">
    <property type="entry name" value="Laminin"/>
    <property type="match status" value="1"/>
</dbReference>
<dbReference type="AlphaFoldDB" id="A0A3M6U6B3"/>
<feature type="domain" description="EGF-like" evidence="2">
    <location>
        <begin position="192"/>
        <end position="230"/>
    </location>
</feature>
<dbReference type="PROSITE" id="PS00022">
    <property type="entry name" value="EGF_1"/>
    <property type="match status" value="1"/>
</dbReference>
<dbReference type="SMART" id="SM00181">
    <property type="entry name" value="EGF"/>
    <property type="match status" value="1"/>
</dbReference>
<evidence type="ECO:0000259" key="2">
    <source>
        <dbReference type="PROSITE" id="PS50026"/>
    </source>
</evidence>
<reference evidence="4 5" key="1">
    <citation type="journal article" date="2018" name="Sci. Rep.">
        <title>Comparative analysis of the Pocillopora damicornis genome highlights role of immune system in coral evolution.</title>
        <authorList>
            <person name="Cunning R."/>
            <person name="Bay R.A."/>
            <person name="Gillette P."/>
            <person name="Baker A.C."/>
            <person name="Traylor-Knowles N."/>
        </authorList>
    </citation>
    <scope>NUCLEOTIDE SEQUENCE [LARGE SCALE GENOMIC DNA]</scope>
    <source>
        <strain evidence="4">RSMAS</strain>
        <tissue evidence="4">Whole animal</tissue>
    </source>
</reference>
<dbReference type="EMBL" id="RCHS01002157">
    <property type="protein sequence ID" value="RMX49205.1"/>
    <property type="molecule type" value="Genomic_DNA"/>
</dbReference>
<comment type="caution">
    <text evidence="1">Lacks conserved residue(s) required for the propagation of feature annotation.</text>
</comment>
<dbReference type="SUPFAM" id="SSF56496">
    <property type="entry name" value="Fibrinogen C-terminal domain-like"/>
    <property type="match status" value="1"/>
</dbReference>
<dbReference type="PROSITE" id="PS50026">
    <property type="entry name" value="EGF_3"/>
    <property type="match status" value="1"/>
</dbReference>
<evidence type="ECO:0008006" key="6">
    <source>
        <dbReference type="Google" id="ProtNLM"/>
    </source>
</evidence>
<keyword evidence="1" id="KW-1015">Disulfide bond</keyword>
<evidence type="ECO:0000313" key="5">
    <source>
        <dbReference type="Proteomes" id="UP000275408"/>
    </source>
</evidence>
<proteinExistence type="predicted"/>
<dbReference type="FunFam" id="2.10.25.10:FF:000602">
    <property type="entry name" value="Notch receptor protein"/>
    <property type="match status" value="1"/>
</dbReference>
<dbReference type="InterPro" id="IPR003609">
    <property type="entry name" value="Pan_app"/>
</dbReference>
<gene>
    <name evidence="4" type="ORF">pdam_00005831</name>
</gene>
<feature type="domain" description="Apple" evidence="3">
    <location>
        <begin position="111"/>
        <end position="196"/>
    </location>
</feature>
<dbReference type="SUPFAM" id="SSF57196">
    <property type="entry name" value="EGF/Laminin"/>
    <property type="match status" value="1"/>
</dbReference>
<keyword evidence="5" id="KW-1185">Reference proteome</keyword>
<dbReference type="InterPro" id="IPR036056">
    <property type="entry name" value="Fibrinogen-like_C"/>
</dbReference>
<dbReference type="PROSITE" id="PS50948">
    <property type="entry name" value="PAN"/>
    <property type="match status" value="1"/>
</dbReference>
<dbReference type="Proteomes" id="UP000275408">
    <property type="component" value="Unassembled WGS sequence"/>
</dbReference>
<protein>
    <recommendedName>
        <fullName evidence="6">EGF-like domain-containing protein</fullName>
    </recommendedName>
</protein>
<evidence type="ECO:0000256" key="1">
    <source>
        <dbReference type="PROSITE-ProRule" id="PRU00076"/>
    </source>
</evidence>
<dbReference type="Pfam" id="PF00008">
    <property type="entry name" value="EGF"/>
    <property type="match status" value="1"/>
</dbReference>